<dbReference type="SMR" id="A0A8T3BUI8"/>
<dbReference type="InterPro" id="IPR013083">
    <property type="entry name" value="Znf_RING/FYVE/PHD"/>
</dbReference>
<dbReference type="PANTHER" id="PTHR46913">
    <property type="entry name" value="RING-H2 FINGER PROTEIN ATL16"/>
    <property type="match status" value="1"/>
</dbReference>
<evidence type="ECO:0000256" key="9">
    <source>
        <dbReference type="ARBA" id="ARBA00022786"/>
    </source>
</evidence>
<name>A0A8T3BUI8_DENNO</name>
<evidence type="ECO:0000256" key="12">
    <source>
        <dbReference type="ARBA" id="ARBA00023136"/>
    </source>
</evidence>
<evidence type="ECO:0000256" key="6">
    <source>
        <dbReference type="ARBA" id="ARBA00022692"/>
    </source>
</evidence>
<dbReference type="CDD" id="cd16461">
    <property type="entry name" value="RING-H2_EL5-like"/>
    <property type="match status" value="1"/>
</dbReference>
<dbReference type="InterPro" id="IPR001841">
    <property type="entry name" value="Znf_RING"/>
</dbReference>
<reference evidence="16" key="1">
    <citation type="journal article" date="2022" name="Front. Genet.">
        <title>Chromosome-Scale Assembly of the Dendrobium nobile Genome Provides Insights Into the Molecular Mechanism of the Biosynthesis of the Medicinal Active Ingredient of Dendrobium.</title>
        <authorList>
            <person name="Xu Q."/>
            <person name="Niu S.-C."/>
            <person name="Li K.-L."/>
            <person name="Zheng P.-J."/>
            <person name="Zhang X.-J."/>
            <person name="Jia Y."/>
            <person name="Liu Y."/>
            <person name="Niu Y.-X."/>
            <person name="Yu L.-H."/>
            <person name="Chen D.-F."/>
            <person name="Zhang G.-Q."/>
        </authorList>
    </citation>
    <scope>NUCLEOTIDE SEQUENCE</scope>
    <source>
        <tissue evidence="16">Leaf</tissue>
    </source>
</reference>
<feature type="transmembrane region" description="Helical" evidence="14">
    <location>
        <begin position="58"/>
        <end position="77"/>
    </location>
</feature>
<dbReference type="Pfam" id="PF13639">
    <property type="entry name" value="zf-RING_2"/>
    <property type="match status" value="1"/>
</dbReference>
<evidence type="ECO:0000256" key="4">
    <source>
        <dbReference type="ARBA" id="ARBA00012483"/>
    </source>
</evidence>
<organism evidence="16 17">
    <name type="scientific">Dendrobium nobile</name>
    <name type="common">Orchid</name>
    <dbReference type="NCBI Taxonomy" id="94219"/>
    <lineage>
        <taxon>Eukaryota</taxon>
        <taxon>Viridiplantae</taxon>
        <taxon>Streptophyta</taxon>
        <taxon>Embryophyta</taxon>
        <taxon>Tracheophyta</taxon>
        <taxon>Spermatophyta</taxon>
        <taxon>Magnoliopsida</taxon>
        <taxon>Liliopsida</taxon>
        <taxon>Asparagales</taxon>
        <taxon>Orchidaceae</taxon>
        <taxon>Epidendroideae</taxon>
        <taxon>Malaxideae</taxon>
        <taxon>Dendrobiinae</taxon>
        <taxon>Dendrobium</taxon>
    </lineage>
</organism>
<evidence type="ECO:0000256" key="3">
    <source>
        <dbReference type="ARBA" id="ARBA00004906"/>
    </source>
</evidence>
<protein>
    <recommendedName>
        <fullName evidence="4">RING-type E3 ubiquitin transferase</fullName>
        <ecNumber evidence="4">2.3.2.27</ecNumber>
    </recommendedName>
</protein>
<dbReference type="PROSITE" id="PS50089">
    <property type="entry name" value="ZF_RING_2"/>
    <property type="match status" value="1"/>
</dbReference>
<dbReference type="GO" id="GO:0016020">
    <property type="term" value="C:membrane"/>
    <property type="evidence" value="ECO:0007669"/>
    <property type="project" value="UniProtKB-SubCell"/>
</dbReference>
<keyword evidence="10" id="KW-0862">Zinc</keyword>
<evidence type="ECO:0000256" key="5">
    <source>
        <dbReference type="ARBA" id="ARBA00022679"/>
    </source>
</evidence>
<keyword evidence="17" id="KW-1185">Reference proteome</keyword>
<gene>
    <name evidence="16" type="ORF">KFK09_006615</name>
</gene>
<keyword evidence="12 14" id="KW-0472">Membrane</keyword>
<dbReference type="GO" id="GO:0061630">
    <property type="term" value="F:ubiquitin protein ligase activity"/>
    <property type="evidence" value="ECO:0007669"/>
    <property type="project" value="UniProtKB-EC"/>
</dbReference>
<evidence type="ECO:0000256" key="7">
    <source>
        <dbReference type="ARBA" id="ARBA00022723"/>
    </source>
</evidence>
<evidence type="ECO:0000256" key="8">
    <source>
        <dbReference type="ARBA" id="ARBA00022771"/>
    </source>
</evidence>
<dbReference type="Proteomes" id="UP000829196">
    <property type="component" value="Unassembled WGS sequence"/>
</dbReference>
<proteinExistence type="predicted"/>
<keyword evidence="11 14" id="KW-1133">Transmembrane helix</keyword>
<keyword evidence="9" id="KW-0833">Ubl conjugation pathway</keyword>
<evidence type="ECO:0000256" key="1">
    <source>
        <dbReference type="ARBA" id="ARBA00000900"/>
    </source>
</evidence>
<keyword evidence="5" id="KW-0808">Transferase</keyword>
<evidence type="ECO:0000256" key="11">
    <source>
        <dbReference type="ARBA" id="ARBA00022989"/>
    </source>
</evidence>
<comment type="subcellular location">
    <subcellularLocation>
        <location evidence="2">Membrane</location>
        <topology evidence="2">Single-pass membrane protein</topology>
    </subcellularLocation>
</comment>
<dbReference type="AlphaFoldDB" id="A0A8T3BUI8"/>
<evidence type="ECO:0000256" key="13">
    <source>
        <dbReference type="PROSITE-ProRule" id="PRU00175"/>
    </source>
</evidence>
<dbReference type="PANTHER" id="PTHR46913:SF1">
    <property type="entry name" value="RING-H2 FINGER PROTEIN ATL16"/>
    <property type="match status" value="1"/>
</dbReference>
<evidence type="ECO:0000313" key="16">
    <source>
        <dbReference type="EMBL" id="KAI0519173.1"/>
    </source>
</evidence>
<comment type="caution">
    <text evidence="16">The sequence shown here is derived from an EMBL/GenBank/DDBJ whole genome shotgun (WGS) entry which is preliminary data.</text>
</comment>
<keyword evidence="6 14" id="KW-0812">Transmembrane</keyword>
<keyword evidence="8 13" id="KW-0863">Zinc-finger</keyword>
<dbReference type="GO" id="GO:0016567">
    <property type="term" value="P:protein ubiquitination"/>
    <property type="evidence" value="ECO:0007669"/>
    <property type="project" value="InterPro"/>
</dbReference>
<dbReference type="SUPFAM" id="SSF57850">
    <property type="entry name" value="RING/U-box"/>
    <property type="match status" value="1"/>
</dbReference>
<dbReference type="EMBL" id="JAGYWB010000006">
    <property type="protein sequence ID" value="KAI0519173.1"/>
    <property type="molecule type" value="Genomic_DNA"/>
</dbReference>
<keyword evidence="7" id="KW-0479">Metal-binding</keyword>
<dbReference type="SMART" id="SM00184">
    <property type="entry name" value="RING"/>
    <property type="match status" value="1"/>
</dbReference>
<sequence length="211" mass="22951">MRHSSDRAGCESHDAMRHCLRELTRDATWPGSQGRQTGVRDAGGAAGVSRAAGQASRAGALAAFTVATIYFCIISILRHRRLLADASQTAEIGDIENQRIIFEFQNGKGGGFAGGKGDQMCAVCLSKFDDGEDIKLLPECKHCFHVQCIDMWLQSHSSCPLCRVKTKTVTEKNKEKVKEASPAGNCGEKGGGWSTASWFWWAVAEDSVIWI</sequence>
<accession>A0A8T3BUI8</accession>
<dbReference type="Gene3D" id="3.30.40.10">
    <property type="entry name" value="Zinc/RING finger domain, C3HC4 (zinc finger)"/>
    <property type="match status" value="1"/>
</dbReference>
<evidence type="ECO:0000313" key="17">
    <source>
        <dbReference type="Proteomes" id="UP000829196"/>
    </source>
</evidence>
<evidence type="ECO:0000256" key="14">
    <source>
        <dbReference type="SAM" id="Phobius"/>
    </source>
</evidence>
<comment type="catalytic activity">
    <reaction evidence="1">
        <text>S-ubiquitinyl-[E2 ubiquitin-conjugating enzyme]-L-cysteine + [acceptor protein]-L-lysine = [E2 ubiquitin-conjugating enzyme]-L-cysteine + N(6)-ubiquitinyl-[acceptor protein]-L-lysine.</text>
        <dbReference type="EC" id="2.3.2.27"/>
    </reaction>
</comment>
<dbReference type="EC" id="2.3.2.27" evidence="4"/>
<dbReference type="OrthoDB" id="9984778at2759"/>
<dbReference type="InterPro" id="IPR044600">
    <property type="entry name" value="ATL1/ATL16-like"/>
</dbReference>
<comment type="pathway">
    <text evidence="3">Protein modification; protein ubiquitination.</text>
</comment>
<feature type="domain" description="RING-type" evidence="15">
    <location>
        <begin position="121"/>
        <end position="163"/>
    </location>
</feature>
<evidence type="ECO:0000256" key="10">
    <source>
        <dbReference type="ARBA" id="ARBA00022833"/>
    </source>
</evidence>
<evidence type="ECO:0000256" key="2">
    <source>
        <dbReference type="ARBA" id="ARBA00004167"/>
    </source>
</evidence>
<evidence type="ECO:0000259" key="15">
    <source>
        <dbReference type="PROSITE" id="PS50089"/>
    </source>
</evidence>
<dbReference type="GO" id="GO:0008270">
    <property type="term" value="F:zinc ion binding"/>
    <property type="evidence" value="ECO:0007669"/>
    <property type="project" value="UniProtKB-KW"/>
</dbReference>